<dbReference type="AlphaFoldDB" id="A0A4Z2F6R2"/>
<evidence type="ECO:0000256" key="1">
    <source>
        <dbReference type="SAM" id="MobiDB-lite"/>
    </source>
</evidence>
<accession>A0A4Z2F6R2</accession>
<organism evidence="2 3">
    <name type="scientific">Liparis tanakae</name>
    <name type="common">Tanaka's snailfish</name>
    <dbReference type="NCBI Taxonomy" id="230148"/>
    <lineage>
        <taxon>Eukaryota</taxon>
        <taxon>Metazoa</taxon>
        <taxon>Chordata</taxon>
        <taxon>Craniata</taxon>
        <taxon>Vertebrata</taxon>
        <taxon>Euteleostomi</taxon>
        <taxon>Actinopterygii</taxon>
        <taxon>Neopterygii</taxon>
        <taxon>Teleostei</taxon>
        <taxon>Neoteleostei</taxon>
        <taxon>Acanthomorphata</taxon>
        <taxon>Eupercaria</taxon>
        <taxon>Perciformes</taxon>
        <taxon>Cottioidei</taxon>
        <taxon>Cottales</taxon>
        <taxon>Liparidae</taxon>
        <taxon>Liparis</taxon>
    </lineage>
</organism>
<keyword evidence="3" id="KW-1185">Reference proteome</keyword>
<evidence type="ECO:0000313" key="3">
    <source>
        <dbReference type="Proteomes" id="UP000314294"/>
    </source>
</evidence>
<reference evidence="2 3" key="1">
    <citation type="submission" date="2019-03" db="EMBL/GenBank/DDBJ databases">
        <title>First draft genome of Liparis tanakae, snailfish: a comprehensive survey of snailfish specific genes.</title>
        <authorList>
            <person name="Kim W."/>
            <person name="Song I."/>
            <person name="Jeong J.-H."/>
            <person name="Kim D."/>
            <person name="Kim S."/>
            <person name="Ryu S."/>
            <person name="Song J.Y."/>
            <person name="Lee S.K."/>
        </authorList>
    </citation>
    <scope>NUCLEOTIDE SEQUENCE [LARGE SCALE GENOMIC DNA]</scope>
    <source>
        <tissue evidence="2">Muscle</tissue>
    </source>
</reference>
<feature type="region of interest" description="Disordered" evidence="1">
    <location>
        <begin position="1"/>
        <end position="21"/>
    </location>
</feature>
<gene>
    <name evidence="2" type="ORF">EYF80_053028</name>
</gene>
<proteinExistence type="predicted"/>
<sequence>MEGSVALDRVPNRRATSERSVTRTAVHHFYNVSNTPKGGGRASPVALEPKALLCSGSESVRRTPATEDLGEMPVHDKTGG</sequence>
<protein>
    <submittedName>
        <fullName evidence="2">Uncharacterized protein</fullName>
    </submittedName>
</protein>
<comment type="caution">
    <text evidence="2">The sequence shown here is derived from an EMBL/GenBank/DDBJ whole genome shotgun (WGS) entry which is preliminary data.</text>
</comment>
<name>A0A4Z2F6R2_9TELE</name>
<evidence type="ECO:0000313" key="2">
    <source>
        <dbReference type="EMBL" id="TNN36808.1"/>
    </source>
</evidence>
<feature type="region of interest" description="Disordered" evidence="1">
    <location>
        <begin position="56"/>
        <end position="80"/>
    </location>
</feature>
<dbReference type="Proteomes" id="UP000314294">
    <property type="component" value="Unassembled WGS sequence"/>
</dbReference>
<dbReference type="EMBL" id="SRLO01001569">
    <property type="protein sequence ID" value="TNN36808.1"/>
    <property type="molecule type" value="Genomic_DNA"/>
</dbReference>